<evidence type="ECO:0000256" key="1">
    <source>
        <dbReference type="SAM" id="MobiDB-lite"/>
    </source>
</evidence>
<dbReference type="AlphaFoldDB" id="A0AAE0KMY9"/>
<organism evidence="2 3">
    <name type="scientific">Cymbomonas tetramitiformis</name>
    <dbReference type="NCBI Taxonomy" id="36881"/>
    <lineage>
        <taxon>Eukaryota</taxon>
        <taxon>Viridiplantae</taxon>
        <taxon>Chlorophyta</taxon>
        <taxon>Pyramimonadophyceae</taxon>
        <taxon>Pyramimonadales</taxon>
        <taxon>Pyramimonadaceae</taxon>
        <taxon>Cymbomonas</taxon>
    </lineage>
</organism>
<evidence type="ECO:0000313" key="2">
    <source>
        <dbReference type="EMBL" id="KAK3254763.1"/>
    </source>
</evidence>
<dbReference type="PRINTS" id="PR01217">
    <property type="entry name" value="PRICHEXTENSN"/>
</dbReference>
<feature type="compositionally biased region" description="Low complexity" evidence="1">
    <location>
        <begin position="318"/>
        <end position="332"/>
    </location>
</feature>
<name>A0AAE0KMY9_9CHLO</name>
<proteinExistence type="predicted"/>
<feature type="compositionally biased region" description="Low complexity" evidence="1">
    <location>
        <begin position="295"/>
        <end position="310"/>
    </location>
</feature>
<sequence>MAVYSAISFAGLSIDAFTNVSFNASFHDEFTTQMAAAANLTSDLVVITECVAGSVQVSSVAYFTSSFLEADPAAFEALVTSDCGSIFDSSYGNVSAVAIETRPAVATFSPPPPNPPPPSPPPAPSPPPPTVSLAVTAATVAYYQGSANRTCLHAAPSGMFSLSVWTASGPSSLTWSFTNSTSCDGSACSVSFCGFQLGAYVLHGVLTFTSASASTTLIQHHRHCARGAPSAASVSPTPPPPPPPPSPPPPPPPSLPPHPLCFHPPHAPTTTAATTSPAASSPSNPAASPTPPPTSTVLTTPNSSIPLMPQFQPPPPTSTSAPSAQSSQIPQL</sequence>
<evidence type="ECO:0000313" key="3">
    <source>
        <dbReference type="Proteomes" id="UP001190700"/>
    </source>
</evidence>
<keyword evidence="3" id="KW-1185">Reference proteome</keyword>
<dbReference type="Proteomes" id="UP001190700">
    <property type="component" value="Unassembled WGS sequence"/>
</dbReference>
<protein>
    <submittedName>
        <fullName evidence="2">Uncharacterized protein</fullName>
    </submittedName>
</protein>
<feature type="region of interest" description="Disordered" evidence="1">
    <location>
        <begin position="105"/>
        <end position="130"/>
    </location>
</feature>
<reference evidence="2 3" key="1">
    <citation type="journal article" date="2015" name="Genome Biol. Evol.">
        <title>Comparative Genomics of a Bacterivorous Green Alga Reveals Evolutionary Causalities and Consequences of Phago-Mixotrophic Mode of Nutrition.</title>
        <authorList>
            <person name="Burns J.A."/>
            <person name="Paasch A."/>
            <person name="Narechania A."/>
            <person name="Kim E."/>
        </authorList>
    </citation>
    <scope>NUCLEOTIDE SEQUENCE [LARGE SCALE GENOMIC DNA]</scope>
    <source>
        <strain evidence="2 3">PLY_AMNH</strain>
    </source>
</reference>
<gene>
    <name evidence="2" type="ORF">CYMTET_36034</name>
</gene>
<feature type="compositionally biased region" description="Pro residues" evidence="1">
    <location>
        <begin position="236"/>
        <end position="259"/>
    </location>
</feature>
<feature type="compositionally biased region" description="Pro residues" evidence="1">
    <location>
        <begin position="109"/>
        <end position="130"/>
    </location>
</feature>
<feature type="compositionally biased region" description="Low complexity" evidence="1">
    <location>
        <begin position="260"/>
        <end position="287"/>
    </location>
</feature>
<comment type="caution">
    <text evidence="2">The sequence shown here is derived from an EMBL/GenBank/DDBJ whole genome shotgun (WGS) entry which is preliminary data.</text>
</comment>
<dbReference type="EMBL" id="LGRX02023215">
    <property type="protein sequence ID" value="KAK3254763.1"/>
    <property type="molecule type" value="Genomic_DNA"/>
</dbReference>
<accession>A0AAE0KMY9</accession>
<feature type="region of interest" description="Disordered" evidence="1">
    <location>
        <begin position="222"/>
        <end position="332"/>
    </location>
</feature>